<accession>A0A8J1XVR7</accession>
<protein>
    <submittedName>
        <fullName evidence="2">Uncharacterized protein</fullName>
    </submittedName>
</protein>
<comment type="caution">
    <text evidence="2">The sequence shown here is derived from an EMBL/GenBank/DDBJ whole genome shotgun (WGS) entry which is preliminary data.</text>
</comment>
<feature type="compositionally biased region" description="Basic and acidic residues" evidence="1">
    <location>
        <begin position="1257"/>
        <end position="1278"/>
    </location>
</feature>
<dbReference type="PROSITE" id="PS00028">
    <property type="entry name" value="ZINC_FINGER_C2H2_1"/>
    <property type="match status" value="2"/>
</dbReference>
<dbReference type="EMBL" id="CAIIXF020000165">
    <property type="protein sequence ID" value="CAH1802906.1"/>
    <property type="molecule type" value="Genomic_DNA"/>
</dbReference>
<feature type="region of interest" description="Disordered" evidence="1">
    <location>
        <begin position="1661"/>
        <end position="1708"/>
    </location>
</feature>
<feature type="compositionally biased region" description="Basic residues" evidence="1">
    <location>
        <begin position="1113"/>
        <end position="1122"/>
    </location>
</feature>
<feature type="compositionally biased region" description="Basic and acidic residues" evidence="1">
    <location>
        <begin position="963"/>
        <end position="977"/>
    </location>
</feature>
<evidence type="ECO:0000313" key="3">
    <source>
        <dbReference type="Proteomes" id="UP000749559"/>
    </source>
</evidence>
<dbReference type="SMART" id="SM00355">
    <property type="entry name" value="ZnF_C2H2"/>
    <property type="match status" value="3"/>
</dbReference>
<feature type="region of interest" description="Disordered" evidence="1">
    <location>
        <begin position="1348"/>
        <end position="1395"/>
    </location>
</feature>
<dbReference type="InterPro" id="IPR013087">
    <property type="entry name" value="Znf_C2H2_type"/>
</dbReference>
<evidence type="ECO:0000313" key="2">
    <source>
        <dbReference type="EMBL" id="CAH1802906.1"/>
    </source>
</evidence>
<organism evidence="2 3">
    <name type="scientific">Owenia fusiformis</name>
    <name type="common">Polychaete worm</name>
    <dbReference type="NCBI Taxonomy" id="6347"/>
    <lineage>
        <taxon>Eukaryota</taxon>
        <taxon>Metazoa</taxon>
        <taxon>Spiralia</taxon>
        <taxon>Lophotrochozoa</taxon>
        <taxon>Annelida</taxon>
        <taxon>Polychaeta</taxon>
        <taxon>Sedentaria</taxon>
        <taxon>Canalipalpata</taxon>
        <taxon>Sabellida</taxon>
        <taxon>Oweniida</taxon>
        <taxon>Oweniidae</taxon>
        <taxon>Owenia</taxon>
    </lineage>
</organism>
<feature type="region of interest" description="Disordered" evidence="1">
    <location>
        <begin position="1595"/>
        <end position="1624"/>
    </location>
</feature>
<feature type="region of interest" description="Disordered" evidence="1">
    <location>
        <begin position="694"/>
        <end position="724"/>
    </location>
</feature>
<feature type="compositionally biased region" description="Basic residues" evidence="1">
    <location>
        <begin position="1006"/>
        <end position="1015"/>
    </location>
</feature>
<feature type="region of interest" description="Disordered" evidence="1">
    <location>
        <begin position="1233"/>
        <end position="1300"/>
    </location>
</feature>
<feature type="region of interest" description="Disordered" evidence="1">
    <location>
        <begin position="963"/>
        <end position="1015"/>
    </location>
</feature>
<gene>
    <name evidence="2" type="ORF">OFUS_LOCUS26545</name>
</gene>
<sequence length="2021" mass="227211">MPTNMKRRSRSLSPKNIAREHKLETASAPTSPRPIKRVKIRRNFYLESNLSQQNITESVNSEKPNLEDENEHATARIKIEPFVSKWNSEHIEVIDISDSLADCESIEENHHHCDVEHSDVRSEVNQNPANINDGTHAETKGLKKTGVEENSLTYNKVLNWLIDSQTDEANVGLCPVEVEDTKVSHRELQVASQQSIESSSQTYQTTKELSENDVPHKAPTGCGKILSCLSPIGTHSHMGTQDENRTHLDPSTYGSHGNIRASVQTTSHIKRVSSEPVLANPLINYKVIQKVDRKQPTSIFQRKVNLCAEAGGSTQSVKKPPTTNNEATIAKVSLQNDSINESSRLEYEKSNCTLTPVAATSQANTHKLYDNCSTNLKAKNIFKQHSSVKANERYMDLIQRSAVDDTLQHLGALYEPRLDQCGVQIKNKTYDLHLVRMTPNCAIFIPGSEGRIASNCSVPKSGQHQNVTPLNSNQTMQQVFPKNVLNNVCVRPVAGHALAQFKHGQLTLSPLIPHIPPQSQVAPQISLSQQQFNANRSAIQSGFITSVNHLIPRIHSLHHNSIPNGVPPQPFADCSIQSLMQQQINQVGSPRVSNHLSCESVVNHNPKVQPAKNILNLDQSPAENMANLRSIVVTPKEVNPVQHIMDLAKSNIIGKGSSIFSRTNPKTSISEGPTSDSILDNYEEDNMITACEDHDSCHQKPTETHEEHNPPPGHLNLTGTDPRLQGSRPLVLTGKTELEIIHKQSWLDPKGGVLHTPINCAENEYEVEVHDEWEDDDTGAVLINELIENNNWYDAVDAVYYASELCTFTSVIEQSSLLINDMFVSTNQEVNKKKIEISSPKVAKNTRSKPKRKVTIPNEERSSTLQYTYVVARETKAILRQESFKLKTSFDDSNSKEVIRNNISKVFGEDSITHDGVEICWLLDDMTYKVTDEVHQSTAEQDGHDDERTKDFEVELADLTIIDSDKTQQNKKSERPAKPQVAKGGQSRNQEKKQQVVKMSVMKSHVLTRSRTKKRSYRNGGFQWDEWGWIHTSPTALNRMKHKAIESANKTVPQPHQNKETNKNKKPSGKRKFNLGASAGATRLAGMSYLQPTTKKTFYVDQEKTYKELGLHKSHPREHKIPRKEPDVSEPDNNQHVTRSGTVYKFKREKEIEEFDIPECIVLSSDASEDENCENFSIDTPDKDETPLTLVPPCIQRSGYKISDGDNATDNDADILIVPHSPKEVMTDLESENLGKAKTQNVTDEVPCESESTVVRFESDAEHPNKDSEVSDGNRDSENTSPIKDINLEEPSNQLKEQTNINVESGILTQNESDEKEPAIQKETEAVLDSMLNHMEFLTQVKRGIHILKPPKQKPSSEQKEKRMSDFIDDSGPCHRSAKSNINHNREKGTSNKRSKRNLAKKCFCEKSPRITIKKLESKNMPFLNGTSNSNKTKKITKSNDPSKAKPGLVRFKTITKEENVKSRVHHCVFCKRFSSKIRRDVREHTLKDHRFRCYRCKIVFPNEVKKRKHMEVHIKEKHYCLQCQQEFSTKGGYRRHILGRLHVIVERAQHMAIDVVYKACTGNTIEARQIASKHQLDISSLVGGSVEPAETIVRTAQQSSSSDRQTGTSDQDNAPPMSTIKHHYHNNPMLETLLNQLENFEKSDIIQFFKSRRSDIFEQKTNKDDADKDDKKDDDANKDDKNDDNANKDDKNDGSKKPMNNEANDEQLDTSDVLYQLCQEIGIFDNHEELESMVDNELLHADCAETRDENLCESAEELPCTCTTEKDGTCQPLHPFPNVTVEQCKNVSPSANYVENEIRSNNNHVIPDCPDSNNIAELYCEQIPSVIDAENDTTPDCHDLNNNEIISPGETESKNSRCNNENCTSLSNIQSDKICNNPNESACTLSMSKEPCSVMTTSSQELPNRDEDVNHDRDSTYTKEATFGMHDDFFASFLQDIASLPDDLLYQGNGDIHNGEITSELEQLNSLTSELGEPVKDIPQTISEVIRQDTNEIFADISESTITQSTPQAILDAVSVLNNR</sequence>
<feature type="region of interest" description="Disordered" evidence="1">
    <location>
        <begin position="1113"/>
        <end position="1137"/>
    </location>
</feature>
<feature type="region of interest" description="Disordered" evidence="1">
    <location>
        <begin position="1422"/>
        <end position="1447"/>
    </location>
</feature>
<feature type="compositionally biased region" description="Polar residues" evidence="1">
    <location>
        <begin position="1290"/>
        <end position="1300"/>
    </location>
</feature>
<evidence type="ECO:0000256" key="1">
    <source>
        <dbReference type="SAM" id="MobiDB-lite"/>
    </source>
</evidence>
<dbReference type="Proteomes" id="UP000749559">
    <property type="component" value="Unassembled WGS sequence"/>
</dbReference>
<feature type="region of interest" description="Disordered" evidence="1">
    <location>
        <begin position="1"/>
        <end position="34"/>
    </location>
</feature>
<reference evidence="2" key="1">
    <citation type="submission" date="2022-03" db="EMBL/GenBank/DDBJ databases">
        <authorList>
            <person name="Martin C."/>
        </authorList>
    </citation>
    <scope>NUCLEOTIDE SEQUENCE</scope>
</reference>
<keyword evidence="3" id="KW-1185">Reference proteome</keyword>
<feature type="compositionally biased region" description="Basic residues" evidence="1">
    <location>
        <begin position="1"/>
        <end position="10"/>
    </location>
</feature>
<feature type="compositionally biased region" description="Basic and acidic residues" evidence="1">
    <location>
        <begin position="694"/>
        <end position="709"/>
    </location>
</feature>
<feature type="compositionally biased region" description="Basic and acidic residues" evidence="1">
    <location>
        <begin position="1355"/>
        <end position="1366"/>
    </location>
</feature>
<feature type="compositionally biased region" description="Polar residues" evidence="1">
    <location>
        <begin position="1595"/>
        <end position="1613"/>
    </location>
</feature>
<dbReference type="Gene3D" id="3.30.160.60">
    <property type="entry name" value="Classic Zinc Finger"/>
    <property type="match status" value="1"/>
</dbReference>
<proteinExistence type="predicted"/>
<name>A0A8J1XVR7_OWEFU</name>
<feature type="region of interest" description="Disordered" evidence="1">
    <location>
        <begin position="1047"/>
        <end position="1072"/>
    </location>
</feature>
<feature type="compositionally biased region" description="Basic and acidic residues" evidence="1">
    <location>
        <begin position="1661"/>
        <end position="1697"/>
    </location>
</feature>
<dbReference type="PROSITE" id="PS50157">
    <property type="entry name" value="ZINC_FINGER_C2H2_2"/>
    <property type="match status" value="1"/>
</dbReference>